<dbReference type="OrthoDB" id="5392033at2759"/>
<accession>A0A3N4HET1</accession>
<evidence type="ECO:0008006" key="5">
    <source>
        <dbReference type="Google" id="ProtNLM"/>
    </source>
</evidence>
<protein>
    <recommendedName>
        <fullName evidence="5">Aromatic prenyltransferase</fullName>
    </recommendedName>
</protein>
<evidence type="ECO:0000313" key="3">
    <source>
        <dbReference type="EMBL" id="RPA72713.1"/>
    </source>
</evidence>
<gene>
    <name evidence="3" type="ORF">BJ508DRAFT_68234</name>
</gene>
<evidence type="ECO:0000313" key="4">
    <source>
        <dbReference type="Proteomes" id="UP000275078"/>
    </source>
</evidence>
<comment type="similarity">
    <text evidence="1">Belongs to the tryptophan dimethylallyltransferase family.</text>
</comment>
<name>A0A3N4HET1_ASCIM</name>
<dbReference type="PANTHER" id="PTHR40627">
    <property type="entry name" value="INDOLE PRENYLTRANSFERASE TDIB-RELATED"/>
    <property type="match status" value="1"/>
</dbReference>
<dbReference type="Proteomes" id="UP000275078">
    <property type="component" value="Unassembled WGS sequence"/>
</dbReference>
<reference evidence="3 4" key="1">
    <citation type="journal article" date="2018" name="Nat. Ecol. Evol.">
        <title>Pezizomycetes genomes reveal the molecular basis of ectomycorrhizal truffle lifestyle.</title>
        <authorList>
            <person name="Murat C."/>
            <person name="Payen T."/>
            <person name="Noel B."/>
            <person name="Kuo A."/>
            <person name="Morin E."/>
            <person name="Chen J."/>
            <person name="Kohler A."/>
            <person name="Krizsan K."/>
            <person name="Balestrini R."/>
            <person name="Da Silva C."/>
            <person name="Montanini B."/>
            <person name="Hainaut M."/>
            <person name="Levati E."/>
            <person name="Barry K.W."/>
            <person name="Belfiori B."/>
            <person name="Cichocki N."/>
            <person name="Clum A."/>
            <person name="Dockter R.B."/>
            <person name="Fauchery L."/>
            <person name="Guy J."/>
            <person name="Iotti M."/>
            <person name="Le Tacon F."/>
            <person name="Lindquist E.A."/>
            <person name="Lipzen A."/>
            <person name="Malagnac F."/>
            <person name="Mello A."/>
            <person name="Molinier V."/>
            <person name="Miyauchi S."/>
            <person name="Poulain J."/>
            <person name="Riccioni C."/>
            <person name="Rubini A."/>
            <person name="Sitrit Y."/>
            <person name="Splivallo R."/>
            <person name="Traeger S."/>
            <person name="Wang M."/>
            <person name="Zifcakova L."/>
            <person name="Wipf D."/>
            <person name="Zambonelli A."/>
            <person name="Paolocci F."/>
            <person name="Nowrousian M."/>
            <person name="Ottonello S."/>
            <person name="Baldrian P."/>
            <person name="Spatafora J.W."/>
            <person name="Henrissat B."/>
            <person name="Nagy L.G."/>
            <person name="Aury J.M."/>
            <person name="Wincker P."/>
            <person name="Grigoriev I.V."/>
            <person name="Bonfante P."/>
            <person name="Martin F.M."/>
        </authorList>
    </citation>
    <scope>NUCLEOTIDE SEQUENCE [LARGE SCALE GENOMIC DNA]</scope>
    <source>
        <strain evidence="3 4">RN42</strain>
    </source>
</reference>
<dbReference type="GO" id="GO:0016765">
    <property type="term" value="F:transferase activity, transferring alkyl or aryl (other than methyl) groups"/>
    <property type="evidence" value="ECO:0007669"/>
    <property type="project" value="InterPro"/>
</dbReference>
<evidence type="ECO:0000256" key="2">
    <source>
        <dbReference type="ARBA" id="ARBA00022679"/>
    </source>
</evidence>
<dbReference type="InterPro" id="IPR033964">
    <property type="entry name" value="ABBA"/>
</dbReference>
<dbReference type="AlphaFoldDB" id="A0A3N4HET1"/>
<dbReference type="InterPro" id="IPR017795">
    <property type="entry name" value="ABBA_NscD-like"/>
</dbReference>
<evidence type="ECO:0000256" key="1">
    <source>
        <dbReference type="ARBA" id="ARBA00010209"/>
    </source>
</evidence>
<dbReference type="GO" id="GO:0009820">
    <property type="term" value="P:alkaloid metabolic process"/>
    <property type="evidence" value="ECO:0007669"/>
    <property type="project" value="InterPro"/>
</dbReference>
<proteinExistence type="inferred from homology"/>
<keyword evidence="2" id="KW-0808">Transferase</keyword>
<sequence length="433" mass="47994">MSTGIQSPLASISGSNALKSKAVVSDDPQAWTNTITPFITNSLQHSTLYSPAEIQKHTSFFNKHFVRALGPQASNDNTPAFASALTNENTPVELSYCWKSATQNGNPIVRYAGDIYPTDKTENFTRRDTLGHSIDVLSSMQDLPEFSSSNNTSFLELSKTITASFLKQETETHEHDAACSTCVSSSTFIGFDLAKSDMQTKMYWRVLECLSASERLAHLDSVFSNIVAAHPDIQASANGTGAEKILEGWNLMKTFANGHESLTPTILAFDATKYPWCRFKIYFKLSFDEDNSWDVIERNLSLGGKVHLAKDFVATSKKLWESLVVKSGEKKTNFCYLLWDILADGTLRPKFYVMGEQIPRTDAVIAQSVLENCENVKESSLMKNFQQSAQPTRFINEIGLGPVGEDSTEVAVYLSPALFSRSSWKIGQDGLFE</sequence>
<organism evidence="3 4">
    <name type="scientific">Ascobolus immersus RN42</name>
    <dbReference type="NCBI Taxonomy" id="1160509"/>
    <lineage>
        <taxon>Eukaryota</taxon>
        <taxon>Fungi</taxon>
        <taxon>Dikarya</taxon>
        <taxon>Ascomycota</taxon>
        <taxon>Pezizomycotina</taxon>
        <taxon>Pezizomycetes</taxon>
        <taxon>Pezizales</taxon>
        <taxon>Ascobolaceae</taxon>
        <taxon>Ascobolus</taxon>
    </lineage>
</organism>
<dbReference type="SFLD" id="SFLDS00036">
    <property type="entry name" value="Aromatic_Prenyltransferase"/>
    <property type="match status" value="1"/>
</dbReference>
<dbReference type="EMBL" id="ML119849">
    <property type="protein sequence ID" value="RPA72713.1"/>
    <property type="molecule type" value="Genomic_DNA"/>
</dbReference>
<keyword evidence="4" id="KW-1185">Reference proteome</keyword>
<dbReference type="PANTHER" id="PTHR40627:SF4">
    <property type="entry name" value="PRENYLTRANSFERASE ASQH1-RELATED"/>
    <property type="match status" value="1"/>
</dbReference>
<dbReference type="Pfam" id="PF11991">
    <property type="entry name" value="Trp_DMAT"/>
    <property type="match status" value="1"/>
</dbReference>